<dbReference type="AlphaFoldDB" id="A0ABD0JZP3"/>
<keyword evidence="4" id="KW-1185">Reference proteome</keyword>
<evidence type="ECO:0000313" key="3">
    <source>
        <dbReference type="EMBL" id="KAK7480043.1"/>
    </source>
</evidence>
<reference evidence="3 4" key="1">
    <citation type="journal article" date="2023" name="Sci. Data">
        <title>Genome assembly of the Korean intertidal mud-creeper Batillaria attramentaria.</title>
        <authorList>
            <person name="Patra A.K."/>
            <person name="Ho P.T."/>
            <person name="Jun S."/>
            <person name="Lee S.J."/>
            <person name="Kim Y."/>
            <person name="Won Y.J."/>
        </authorList>
    </citation>
    <scope>NUCLEOTIDE SEQUENCE [LARGE SCALE GENOMIC DNA]</scope>
    <source>
        <strain evidence="3">Wonlab-2016</strain>
    </source>
</reference>
<sequence length="106" mass="11779">MSASKKVGILVEFNVEDAEFVYPYYRFKEAGYAVVAIGPVKDNVYKGKHGYPMKAEVSIDDIKAEDLSALIIPGGWAPDYWRRDKRFLDLVTGVYQLGKSLAGSSP</sequence>
<comment type="similarity">
    <text evidence="1">Belongs to the peptidase C56 family.</text>
</comment>
<evidence type="ECO:0000259" key="2">
    <source>
        <dbReference type="Pfam" id="PF01965"/>
    </source>
</evidence>
<gene>
    <name evidence="3" type="ORF">BaRGS_00028680</name>
</gene>
<proteinExistence type="inferred from homology"/>
<dbReference type="PANTHER" id="PTHR42733:SF13">
    <property type="entry name" value="DJ-1_PFPI DOMAIN-CONTAINING PROTEIN"/>
    <property type="match status" value="1"/>
</dbReference>
<dbReference type="EMBL" id="JACVVK020000289">
    <property type="protein sequence ID" value="KAK7480043.1"/>
    <property type="molecule type" value="Genomic_DNA"/>
</dbReference>
<name>A0ABD0JZP3_9CAEN</name>
<dbReference type="InterPro" id="IPR006286">
    <property type="entry name" value="C56_PfpI-like"/>
</dbReference>
<accession>A0ABD0JZP3</accession>
<dbReference type="InterPro" id="IPR002818">
    <property type="entry name" value="DJ-1/PfpI"/>
</dbReference>
<organism evidence="3 4">
    <name type="scientific">Batillaria attramentaria</name>
    <dbReference type="NCBI Taxonomy" id="370345"/>
    <lineage>
        <taxon>Eukaryota</taxon>
        <taxon>Metazoa</taxon>
        <taxon>Spiralia</taxon>
        <taxon>Lophotrochozoa</taxon>
        <taxon>Mollusca</taxon>
        <taxon>Gastropoda</taxon>
        <taxon>Caenogastropoda</taxon>
        <taxon>Sorbeoconcha</taxon>
        <taxon>Cerithioidea</taxon>
        <taxon>Batillariidae</taxon>
        <taxon>Batillaria</taxon>
    </lineage>
</organism>
<dbReference type="PANTHER" id="PTHR42733">
    <property type="entry name" value="DJ-1 PROTEIN"/>
    <property type="match status" value="1"/>
</dbReference>
<dbReference type="SUPFAM" id="SSF52317">
    <property type="entry name" value="Class I glutamine amidotransferase-like"/>
    <property type="match status" value="1"/>
</dbReference>
<comment type="caution">
    <text evidence="3">The sequence shown here is derived from an EMBL/GenBank/DDBJ whole genome shotgun (WGS) entry which is preliminary data.</text>
</comment>
<protein>
    <recommendedName>
        <fullName evidence="2">DJ-1/PfpI domain-containing protein</fullName>
    </recommendedName>
</protein>
<evidence type="ECO:0000313" key="4">
    <source>
        <dbReference type="Proteomes" id="UP001519460"/>
    </source>
</evidence>
<dbReference type="Proteomes" id="UP001519460">
    <property type="component" value="Unassembled WGS sequence"/>
</dbReference>
<feature type="domain" description="DJ-1/PfpI" evidence="2">
    <location>
        <begin position="5"/>
        <end position="102"/>
    </location>
</feature>
<evidence type="ECO:0000256" key="1">
    <source>
        <dbReference type="ARBA" id="ARBA00008542"/>
    </source>
</evidence>
<dbReference type="Pfam" id="PF01965">
    <property type="entry name" value="DJ-1_PfpI"/>
    <property type="match status" value="1"/>
</dbReference>
<dbReference type="Gene3D" id="3.40.50.880">
    <property type="match status" value="1"/>
</dbReference>
<dbReference type="InterPro" id="IPR029062">
    <property type="entry name" value="Class_I_gatase-like"/>
</dbReference>